<dbReference type="RefSeq" id="WP_199602158.1">
    <property type="nucleotide sequence ID" value="NZ_JAEHJZ010000044.1"/>
</dbReference>
<name>A0A934KMY1_9FLAO</name>
<dbReference type="AlphaFoldDB" id="A0A934KMY1"/>
<evidence type="ECO:0000313" key="2">
    <source>
        <dbReference type="Proteomes" id="UP000662373"/>
    </source>
</evidence>
<gene>
    <name evidence="1" type="ORF">JEM65_16860</name>
</gene>
<proteinExistence type="predicted"/>
<comment type="caution">
    <text evidence="1">The sequence shown here is derived from an EMBL/GenBank/DDBJ whole genome shotgun (WGS) entry which is preliminary data.</text>
</comment>
<accession>A0A934KMY1</accession>
<keyword evidence="2" id="KW-1185">Reference proteome</keyword>
<protein>
    <submittedName>
        <fullName evidence="1">Uncharacterized protein</fullName>
    </submittedName>
</protein>
<reference evidence="1 2" key="1">
    <citation type="submission" date="2020-09" db="EMBL/GenBank/DDBJ databases">
        <title>Draft genome of Gelidibacter salicanalis PAMC21136.</title>
        <authorList>
            <person name="Park H."/>
        </authorList>
    </citation>
    <scope>NUCLEOTIDE SEQUENCE [LARGE SCALE GENOMIC DNA]</scope>
    <source>
        <strain evidence="1 2">PAMC21136</strain>
    </source>
</reference>
<sequence length="213" mass="24748">MPTNNSKLVIAMSESFREIFDQIIKAYIHPLNPPPHFDMIINSVLVGHLMYYSEGFYKGNLFDAETSKIVKDYIYDSNIDKIKKGVKDSWSMFYENPHGWRHEEDLRNSIIKNYIRMAENVGISKYIIQSVIQDSYDEIVFFTSPLHGSPSKMIPKQFYINCFIHPLPSLGYDDILYKACPDMVEEHSNIIFNNLLLETTNFINGFLDEIGVK</sequence>
<evidence type="ECO:0000313" key="1">
    <source>
        <dbReference type="EMBL" id="MBJ7882306.1"/>
    </source>
</evidence>
<organism evidence="1 2">
    <name type="scientific">Gelidibacter salicanalis</name>
    <dbReference type="NCBI Taxonomy" id="291193"/>
    <lineage>
        <taxon>Bacteria</taxon>
        <taxon>Pseudomonadati</taxon>
        <taxon>Bacteroidota</taxon>
        <taxon>Flavobacteriia</taxon>
        <taxon>Flavobacteriales</taxon>
        <taxon>Flavobacteriaceae</taxon>
        <taxon>Gelidibacter</taxon>
    </lineage>
</organism>
<dbReference type="EMBL" id="JAEHJZ010000044">
    <property type="protein sequence ID" value="MBJ7882306.1"/>
    <property type="molecule type" value="Genomic_DNA"/>
</dbReference>
<dbReference type="Proteomes" id="UP000662373">
    <property type="component" value="Unassembled WGS sequence"/>
</dbReference>